<dbReference type="Pfam" id="PF01527">
    <property type="entry name" value="HTH_Tnp_1"/>
    <property type="match status" value="1"/>
</dbReference>
<evidence type="ECO:0000313" key="1">
    <source>
        <dbReference type="EMBL" id="EQB05839.1"/>
    </source>
</evidence>
<dbReference type="GO" id="GO:0006313">
    <property type="term" value="P:DNA transposition"/>
    <property type="evidence" value="ECO:0007669"/>
    <property type="project" value="InterPro"/>
</dbReference>
<protein>
    <submittedName>
        <fullName evidence="1">Transposase</fullName>
    </submittedName>
</protein>
<keyword evidence="2" id="KW-1185">Reference proteome</keyword>
<dbReference type="GO" id="GO:0004803">
    <property type="term" value="F:transposase activity"/>
    <property type="evidence" value="ECO:0007669"/>
    <property type="project" value="InterPro"/>
</dbReference>
<gene>
    <name evidence="1" type="ORF">L485_01975</name>
</gene>
<dbReference type="AlphaFoldDB" id="T0I8B7"/>
<dbReference type="EMBL" id="ATIB01000021">
    <property type="protein sequence ID" value="EQB05839.1"/>
    <property type="molecule type" value="Genomic_DNA"/>
</dbReference>
<sequence>MSDEIDAASNGGLTCASHSAASRLIESLTPARRRYERWPDEERDRIVAESFAPDVTVSQVARENGVGLGLLHYWRRHARAAGAVEEMRFVPVTVVREERCEGAGLELIVRDVTVRVRGAVEMDHLRAVLAAIRE</sequence>
<dbReference type="SUPFAM" id="SSF48295">
    <property type="entry name" value="TrpR-like"/>
    <property type="match status" value="1"/>
</dbReference>
<name>T0I8B7_9SPHN</name>
<dbReference type="InterPro" id="IPR010921">
    <property type="entry name" value="Trp_repressor/repl_initiator"/>
</dbReference>
<organism evidence="1 2">
    <name type="scientific">Sphingobium baderi LL03</name>
    <dbReference type="NCBI Taxonomy" id="1114964"/>
    <lineage>
        <taxon>Bacteria</taxon>
        <taxon>Pseudomonadati</taxon>
        <taxon>Pseudomonadota</taxon>
        <taxon>Alphaproteobacteria</taxon>
        <taxon>Sphingomonadales</taxon>
        <taxon>Sphingomonadaceae</taxon>
        <taxon>Sphingobium</taxon>
    </lineage>
</organism>
<dbReference type="eggNOG" id="COG2963">
    <property type="taxonomic scope" value="Bacteria"/>
</dbReference>
<dbReference type="PATRIC" id="fig|1114964.3.peg.363"/>
<comment type="caution">
    <text evidence="1">The sequence shown here is derived from an EMBL/GenBank/DDBJ whole genome shotgun (WGS) entry which is preliminary data.</text>
</comment>
<dbReference type="RefSeq" id="WP_021243393.1">
    <property type="nucleotide sequence ID" value="NZ_ATIB01000021.1"/>
</dbReference>
<reference evidence="1 2" key="1">
    <citation type="journal article" date="2013" name="Genome Announc.">
        <title>Draft Genome Sequence of a Hexachlorocyclohexane-Degrading Bacterium, Sphingobium baderi Strain LL03T.</title>
        <authorList>
            <person name="Kaur J."/>
            <person name="Verma H."/>
            <person name="Tripathi C."/>
            <person name="Khurana J.P."/>
            <person name="Lal R."/>
        </authorList>
    </citation>
    <scope>NUCLEOTIDE SEQUENCE [LARGE SCALE GENOMIC DNA]</scope>
    <source>
        <strain evidence="1 2">LL03</strain>
    </source>
</reference>
<dbReference type="InterPro" id="IPR002514">
    <property type="entry name" value="Transposase_8"/>
</dbReference>
<dbReference type="GO" id="GO:0043565">
    <property type="term" value="F:sequence-specific DNA binding"/>
    <property type="evidence" value="ECO:0007669"/>
    <property type="project" value="InterPro"/>
</dbReference>
<evidence type="ECO:0000313" key="2">
    <source>
        <dbReference type="Proteomes" id="UP000015524"/>
    </source>
</evidence>
<dbReference type="Proteomes" id="UP000015524">
    <property type="component" value="Unassembled WGS sequence"/>
</dbReference>
<accession>T0I8B7</accession>
<proteinExistence type="predicted"/>
<dbReference type="OrthoDB" id="7476756at2"/>